<dbReference type="PANTHER" id="PTHR43540">
    <property type="entry name" value="PEROXYUREIDOACRYLATE/UREIDOACRYLATE AMIDOHYDROLASE-RELATED"/>
    <property type="match status" value="1"/>
</dbReference>
<keyword evidence="1" id="KW-0378">Hydrolase</keyword>
<dbReference type="OrthoDB" id="9794942at2"/>
<dbReference type="PANTHER" id="PTHR43540:SF1">
    <property type="entry name" value="ISOCHORISMATASE HYDROLASE"/>
    <property type="match status" value="1"/>
</dbReference>
<accession>A0A4R6RAX2</accession>
<protein>
    <submittedName>
        <fullName evidence="3">Nicotinamidase-related amidase</fullName>
    </submittedName>
</protein>
<proteinExistence type="predicted"/>
<dbReference type="EMBL" id="SNXY01000009">
    <property type="protein sequence ID" value="TDP83144.1"/>
    <property type="molecule type" value="Genomic_DNA"/>
</dbReference>
<dbReference type="InterPro" id="IPR036380">
    <property type="entry name" value="Isochorismatase-like_sf"/>
</dbReference>
<dbReference type="GO" id="GO:0016787">
    <property type="term" value="F:hydrolase activity"/>
    <property type="evidence" value="ECO:0007669"/>
    <property type="project" value="UniProtKB-KW"/>
</dbReference>
<dbReference type="Pfam" id="PF00857">
    <property type="entry name" value="Isochorismatase"/>
    <property type="match status" value="1"/>
</dbReference>
<gene>
    <name evidence="3" type="ORF">EDD54_3100</name>
</gene>
<feature type="domain" description="Isochorismatase-like" evidence="2">
    <location>
        <begin position="3"/>
        <end position="154"/>
    </location>
</feature>
<dbReference type="Proteomes" id="UP000294547">
    <property type="component" value="Unassembled WGS sequence"/>
</dbReference>
<sequence>MGAALIVIDLQNDYFPAGRYPLAGIEAAAANAATLIAAARAAGVPVLHVRHEEPGADAPFFARGTEGAETHPSVAPAPGEPVIVKEAVNAFLGTDLADRLSAAGVDGLIVTGAMSHMCVDAATRAALDLGLAVTVVHDATATRELAFGDVVVPAAAVQATLMAALEGAGAAMATTEAVAAGWRS</sequence>
<dbReference type="InterPro" id="IPR050272">
    <property type="entry name" value="Isochorismatase-like_hydrls"/>
</dbReference>
<dbReference type="CDD" id="cd01014">
    <property type="entry name" value="nicotinamidase_related"/>
    <property type="match status" value="1"/>
</dbReference>
<evidence type="ECO:0000259" key="2">
    <source>
        <dbReference type="Pfam" id="PF00857"/>
    </source>
</evidence>
<evidence type="ECO:0000313" key="3">
    <source>
        <dbReference type="EMBL" id="TDP83144.1"/>
    </source>
</evidence>
<evidence type="ECO:0000313" key="4">
    <source>
        <dbReference type="Proteomes" id="UP000294547"/>
    </source>
</evidence>
<name>A0A4R6RAX2_9HYPH</name>
<evidence type="ECO:0000256" key="1">
    <source>
        <dbReference type="ARBA" id="ARBA00022801"/>
    </source>
</evidence>
<dbReference type="InterPro" id="IPR000868">
    <property type="entry name" value="Isochorismatase-like_dom"/>
</dbReference>
<keyword evidence="4" id="KW-1185">Reference proteome</keyword>
<dbReference type="RefSeq" id="WP_126537851.1">
    <property type="nucleotide sequence ID" value="NZ_BSPM01000009.1"/>
</dbReference>
<dbReference type="AlphaFoldDB" id="A0A4R6RAX2"/>
<reference evidence="3 4" key="1">
    <citation type="submission" date="2019-03" db="EMBL/GenBank/DDBJ databases">
        <title>Genomic Encyclopedia of Type Strains, Phase IV (KMG-IV): sequencing the most valuable type-strain genomes for metagenomic binning, comparative biology and taxonomic classification.</title>
        <authorList>
            <person name="Goeker M."/>
        </authorList>
    </citation>
    <scope>NUCLEOTIDE SEQUENCE [LARGE SCALE GENOMIC DNA]</scope>
    <source>
        <strain evidence="3 4">DSM 102969</strain>
    </source>
</reference>
<dbReference type="SUPFAM" id="SSF52499">
    <property type="entry name" value="Isochorismatase-like hydrolases"/>
    <property type="match status" value="1"/>
</dbReference>
<organism evidence="3 4">
    <name type="scientific">Oharaeibacter diazotrophicus</name>
    <dbReference type="NCBI Taxonomy" id="1920512"/>
    <lineage>
        <taxon>Bacteria</taxon>
        <taxon>Pseudomonadati</taxon>
        <taxon>Pseudomonadota</taxon>
        <taxon>Alphaproteobacteria</taxon>
        <taxon>Hyphomicrobiales</taxon>
        <taxon>Pleomorphomonadaceae</taxon>
        <taxon>Oharaeibacter</taxon>
    </lineage>
</organism>
<comment type="caution">
    <text evidence="3">The sequence shown here is derived from an EMBL/GenBank/DDBJ whole genome shotgun (WGS) entry which is preliminary data.</text>
</comment>
<dbReference type="Gene3D" id="3.40.50.850">
    <property type="entry name" value="Isochorismatase-like"/>
    <property type="match status" value="1"/>
</dbReference>